<keyword evidence="2" id="KW-1185">Reference proteome</keyword>
<evidence type="ECO:0000313" key="1">
    <source>
        <dbReference type="EMBL" id="GJT31728.1"/>
    </source>
</evidence>
<accession>A0ABQ5CZN1</accession>
<reference evidence="1" key="2">
    <citation type="submission" date="2022-01" db="EMBL/GenBank/DDBJ databases">
        <authorList>
            <person name="Yamashiro T."/>
            <person name="Shiraishi A."/>
            <person name="Satake H."/>
            <person name="Nakayama K."/>
        </authorList>
    </citation>
    <scope>NUCLEOTIDE SEQUENCE</scope>
</reference>
<reference evidence="1" key="1">
    <citation type="journal article" date="2022" name="Int. J. Mol. Sci.">
        <title>Draft Genome of Tanacetum Coccineum: Genomic Comparison of Closely Related Tanacetum-Family Plants.</title>
        <authorList>
            <person name="Yamashiro T."/>
            <person name="Shiraishi A."/>
            <person name="Nakayama K."/>
            <person name="Satake H."/>
        </authorList>
    </citation>
    <scope>NUCLEOTIDE SEQUENCE</scope>
</reference>
<proteinExistence type="predicted"/>
<dbReference type="Proteomes" id="UP001151760">
    <property type="component" value="Unassembled WGS sequence"/>
</dbReference>
<gene>
    <name evidence="1" type="ORF">Tco_0922147</name>
</gene>
<organism evidence="1 2">
    <name type="scientific">Tanacetum coccineum</name>
    <dbReference type="NCBI Taxonomy" id="301880"/>
    <lineage>
        <taxon>Eukaryota</taxon>
        <taxon>Viridiplantae</taxon>
        <taxon>Streptophyta</taxon>
        <taxon>Embryophyta</taxon>
        <taxon>Tracheophyta</taxon>
        <taxon>Spermatophyta</taxon>
        <taxon>Magnoliopsida</taxon>
        <taxon>eudicotyledons</taxon>
        <taxon>Gunneridae</taxon>
        <taxon>Pentapetalae</taxon>
        <taxon>asterids</taxon>
        <taxon>campanulids</taxon>
        <taxon>Asterales</taxon>
        <taxon>Asteraceae</taxon>
        <taxon>Asteroideae</taxon>
        <taxon>Anthemideae</taxon>
        <taxon>Anthemidinae</taxon>
        <taxon>Tanacetum</taxon>
    </lineage>
</organism>
<comment type="caution">
    <text evidence="1">The sequence shown here is derived from an EMBL/GenBank/DDBJ whole genome shotgun (WGS) entry which is preliminary data.</text>
</comment>
<sequence>MKILSIIRISVDEQFGYGYLTEIVVRRVDQKEYVLKEANFPKLHLNEIKDMYLLSGKTFNLGWKVIKQSLIICDNLDLKEPYTILLTPRGVVYLNKNNRKYLMMVDELYKFSDGILNPVYDILNSTLHNFELGYNFHVGKDQSNVAEKSNYEELRVFCWWKKNRDGLQTANADIMTLSF</sequence>
<dbReference type="EMBL" id="BQNB010014731">
    <property type="protein sequence ID" value="GJT31728.1"/>
    <property type="molecule type" value="Genomic_DNA"/>
</dbReference>
<evidence type="ECO:0000313" key="2">
    <source>
        <dbReference type="Proteomes" id="UP001151760"/>
    </source>
</evidence>
<protein>
    <submittedName>
        <fullName evidence="1">Uncharacterized protein</fullName>
    </submittedName>
</protein>
<name>A0ABQ5CZN1_9ASTR</name>